<reference evidence="2" key="1">
    <citation type="submission" date="2021-01" db="EMBL/GenBank/DDBJ databases">
        <authorList>
            <person name="Corre E."/>
            <person name="Pelletier E."/>
            <person name="Niang G."/>
            <person name="Scheremetjew M."/>
            <person name="Finn R."/>
            <person name="Kale V."/>
            <person name="Holt S."/>
            <person name="Cochrane G."/>
            <person name="Meng A."/>
            <person name="Brown T."/>
            <person name="Cohen L."/>
        </authorList>
    </citation>
    <scope>NUCLEOTIDE SEQUENCE</scope>
    <source>
        <strain evidence="2">CCMP127</strain>
    </source>
</reference>
<gene>
    <name evidence="2" type="ORF">ACOF00016_LOCUS4460</name>
</gene>
<dbReference type="AlphaFoldDB" id="A0A7S3KZV6"/>
<feature type="compositionally biased region" description="Polar residues" evidence="1">
    <location>
        <begin position="1"/>
        <end position="11"/>
    </location>
</feature>
<evidence type="ECO:0000313" key="2">
    <source>
        <dbReference type="EMBL" id="CAE0406602.1"/>
    </source>
</evidence>
<feature type="region of interest" description="Disordered" evidence="1">
    <location>
        <begin position="643"/>
        <end position="685"/>
    </location>
</feature>
<accession>A0A7S3KZV6</accession>
<dbReference type="EMBL" id="HBIM01005224">
    <property type="protein sequence ID" value="CAE0406602.1"/>
    <property type="molecule type" value="Transcribed_RNA"/>
</dbReference>
<protein>
    <submittedName>
        <fullName evidence="2">Uncharacterized protein</fullName>
    </submittedName>
</protein>
<feature type="compositionally biased region" description="Low complexity" evidence="1">
    <location>
        <begin position="110"/>
        <end position="129"/>
    </location>
</feature>
<name>A0A7S3KZV6_9STRA</name>
<feature type="region of interest" description="Disordered" evidence="1">
    <location>
        <begin position="1"/>
        <end position="129"/>
    </location>
</feature>
<sequence length="699" mass="78044">MNHLPSSNDASYSADPLLQSAAERLRSRRRRSRSDDVDDEVKKMRQQQQQQQQQQQTFSSHKNHEDNTHTTVPTMTPATEEATTTAITTSTSTNPAFPPATTEETGPVARRSPSSRSRSSEHSQSARQSFFAAVSRKLNPHQHSTPEKEDTNAKITAEQAYCTSARKGPVGPTIPSIPQPQPIRIVRPKAMRVTPLAPPQFSTTTTTTTTAFESNWDKVPRRRKKKRTPQQKYRQIKATWYHSVASKNRLGCIGEDPILFSDPEEEEQQQRLLGHGVAPWKKISDRTLRAKRCLLQELNATKGESQTSAFQAAFQSLMQAYDTTEFNPRRRWPAPGTNILEGIGISAGKPTFPGCIGYNTNGDPMYKLGTMSFDMFCPTQLVLSVQGTFVLIDNVDATNPDEVNHVPSNLLEEVRNGTTPVRTYNIVTPCTVEAWQPEFGNDSPNKGLKRPIRGVMTTYGFILPYPKGLRFAVWFTGGSLEMDGNKNEKWFQIFDKDTAPKRNLMETGKVFVAKLLMGASTDIMDANGKLSYTLSRPVASHIDLVYLDPRMQIFRGSSGTVYVHVRIPGRRAVHDCIQSDHMLPCPKDPCQEEDDCYSSSDEEREDYIARVEQQRPKLIKPVAMPALAPVGLRKIVSESNLENLVPGGLGSTTTGDNKENAPATSSSERRTSRTTRSCLKRTTSYDTPSRAWYLNSNIA</sequence>
<evidence type="ECO:0000256" key="1">
    <source>
        <dbReference type="SAM" id="MobiDB-lite"/>
    </source>
</evidence>
<proteinExistence type="predicted"/>
<feature type="compositionally biased region" description="Low complexity" evidence="1">
    <location>
        <begin position="674"/>
        <end position="684"/>
    </location>
</feature>
<organism evidence="2">
    <name type="scientific">Amphora coffeiformis</name>
    <dbReference type="NCBI Taxonomy" id="265554"/>
    <lineage>
        <taxon>Eukaryota</taxon>
        <taxon>Sar</taxon>
        <taxon>Stramenopiles</taxon>
        <taxon>Ochrophyta</taxon>
        <taxon>Bacillariophyta</taxon>
        <taxon>Bacillariophyceae</taxon>
        <taxon>Bacillariophycidae</taxon>
        <taxon>Thalassiophysales</taxon>
        <taxon>Catenulaceae</taxon>
        <taxon>Amphora</taxon>
    </lineage>
</organism>
<feature type="compositionally biased region" description="Low complexity" evidence="1">
    <location>
        <begin position="46"/>
        <end position="56"/>
    </location>
</feature>
<feature type="compositionally biased region" description="Low complexity" evidence="1">
    <location>
        <begin position="69"/>
        <end position="93"/>
    </location>
</feature>